<gene>
    <name evidence="1" type="ORF">Q8A67_002470</name>
</gene>
<dbReference type="Proteomes" id="UP001187343">
    <property type="component" value="Unassembled WGS sequence"/>
</dbReference>
<proteinExistence type="predicted"/>
<evidence type="ECO:0000313" key="2">
    <source>
        <dbReference type="Proteomes" id="UP001187343"/>
    </source>
</evidence>
<comment type="caution">
    <text evidence="1">The sequence shown here is derived from an EMBL/GenBank/DDBJ whole genome shotgun (WGS) entry which is preliminary data.</text>
</comment>
<name>A0AA88Q6G6_9TELE</name>
<keyword evidence="2" id="KW-1185">Reference proteome</keyword>
<accession>A0AA88Q6G6</accession>
<protein>
    <submittedName>
        <fullName evidence="1">Uncharacterized protein</fullName>
    </submittedName>
</protein>
<reference evidence="1" key="1">
    <citation type="submission" date="2023-08" db="EMBL/GenBank/DDBJ databases">
        <title>Chromosome-level Genome Assembly of mud carp (Cirrhinus molitorella).</title>
        <authorList>
            <person name="Liu H."/>
        </authorList>
    </citation>
    <scope>NUCLEOTIDE SEQUENCE</scope>
    <source>
        <strain evidence="1">Prfri</strain>
        <tissue evidence="1">Muscle</tissue>
    </source>
</reference>
<evidence type="ECO:0000313" key="1">
    <source>
        <dbReference type="EMBL" id="KAK2914071.1"/>
    </source>
</evidence>
<dbReference type="EMBL" id="JAUYZG010000002">
    <property type="protein sequence ID" value="KAK2914071.1"/>
    <property type="molecule type" value="Genomic_DNA"/>
</dbReference>
<sequence length="74" mass="8183">MKEAAFKDSSKVTMVHTRSCARTKAEWTAVFLPRIRSEGAHVVIPIATKPLTPESKCIVIRSEVTELPIWSCAA</sequence>
<organism evidence="1 2">
    <name type="scientific">Cirrhinus molitorella</name>
    <name type="common">mud carp</name>
    <dbReference type="NCBI Taxonomy" id="172907"/>
    <lineage>
        <taxon>Eukaryota</taxon>
        <taxon>Metazoa</taxon>
        <taxon>Chordata</taxon>
        <taxon>Craniata</taxon>
        <taxon>Vertebrata</taxon>
        <taxon>Euteleostomi</taxon>
        <taxon>Actinopterygii</taxon>
        <taxon>Neopterygii</taxon>
        <taxon>Teleostei</taxon>
        <taxon>Ostariophysi</taxon>
        <taxon>Cypriniformes</taxon>
        <taxon>Cyprinidae</taxon>
        <taxon>Labeoninae</taxon>
        <taxon>Labeonini</taxon>
        <taxon>Cirrhinus</taxon>
    </lineage>
</organism>
<dbReference type="AlphaFoldDB" id="A0AA88Q6G6"/>